<proteinExistence type="predicted"/>
<accession>A0A7S3YN14</accession>
<dbReference type="Gene3D" id="2.60.40.790">
    <property type="match status" value="1"/>
</dbReference>
<sequence>MRTLALTLAIAVLSADACGCQLFDVFEALSEYQRDVLDHMSRQFRCARLCAERNRQVRKSSLSHADVSVMTETSSLGPRMHQVSVKLPMVEPSDVTVKIVGDDLMIHAFRTWRTEMLPEMTEGHQKCGCVDIGADLIGTTDRLSTQLRIPSTCARERIDVEFRRESEELVISLPEKEPATLTISVREASSEAASPSGSDIVTVQGSEEKVKRDDVSPRPAEL</sequence>
<evidence type="ECO:0000256" key="2">
    <source>
        <dbReference type="SAM" id="SignalP"/>
    </source>
</evidence>
<feature type="compositionally biased region" description="Basic and acidic residues" evidence="1">
    <location>
        <begin position="206"/>
        <end position="222"/>
    </location>
</feature>
<feature type="region of interest" description="Disordered" evidence="1">
    <location>
        <begin position="185"/>
        <end position="222"/>
    </location>
</feature>
<dbReference type="EMBL" id="HBIV01011165">
    <property type="protein sequence ID" value="CAE0656709.1"/>
    <property type="molecule type" value="Transcribed_RNA"/>
</dbReference>
<gene>
    <name evidence="3" type="ORF">LGLO00237_LOCUS8346</name>
</gene>
<feature type="chain" id="PRO_5030895546" description="SHSP domain-containing protein" evidence="2">
    <location>
        <begin position="20"/>
        <end position="222"/>
    </location>
</feature>
<keyword evidence="2" id="KW-0732">Signal</keyword>
<organism evidence="3">
    <name type="scientific">Lotharella globosa</name>
    <dbReference type="NCBI Taxonomy" id="91324"/>
    <lineage>
        <taxon>Eukaryota</taxon>
        <taxon>Sar</taxon>
        <taxon>Rhizaria</taxon>
        <taxon>Cercozoa</taxon>
        <taxon>Chlorarachniophyceae</taxon>
        <taxon>Lotharella</taxon>
    </lineage>
</organism>
<feature type="signal peptide" evidence="2">
    <location>
        <begin position="1"/>
        <end position="19"/>
    </location>
</feature>
<evidence type="ECO:0008006" key="4">
    <source>
        <dbReference type="Google" id="ProtNLM"/>
    </source>
</evidence>
<dbReference type="AlphaFoldDB" id="A0A7S3YN14"/>
<evidence type="ECO:0000256" key="1">
    <source>
        <dbReference type="SAM" id="MobiDB-lite"/>
    </source>
</evidence>
<dbReference type="InterPro" id="IPR008978">
    <property type="entry name" value="HSP20-like_chaperone"/>
</dbReference>
<protein>
    <recommendedName>
        <fullName evidence="4">SHSP domain-containing protein</fullName>
    </recommendedName>
</protein>
<feature type="compositionally biased region" description="Polar residues" evidence="1">
    <location>
        <begin position="195"/>
        <end position="205"/>
    </location>
</feature>
<evidence type="ECO:0000313" key="3">
    <source>
        <dbReference type="EMBL" id="CAE0656709.1"/>
    </source>
</evidence>
<reference evidence="3" key="1">
    <citation type="submission" date="2021-01" db="EMBL/GenBank/DDBJ databases">
        <authorList>
            <person name="Corre E."/>
            <person name="Pelletier E."/>
            <person name="Niang G."/>
            <person name="Scheremetjew M."/>
            <person name="Finn R."/>
            <person name="Kale V."/>
            <person name="Holt S."/>
            <person name="Cochrane G."/>
            <person name="Meng A."/>
            <person name="Brown T."/>
            <person name="Cohen L."/>
        </authorList>
    </citation>
    <scope>NUCLEOTIDE SEQUENCE</scope>
    <source>
        <strain evidence="3">CCCM811</strain>
    </source>
</reference>
<name>A0A7S3YN14_9EUKA</name>